<dbReference type="PANTHER" id="PTHR42850:SF2">
    <property type="entry name" value="BLL5683 PROTEIN"/>
    <property type="match status" value="1"/>
</dbReference>
<dbReference type="CDD" id="cd00838">
    <property type="entry name" value="MPP_superfamily"/>
    <property type="match status" value="1"/>
</dbReference>
<evidence type="ECO:0000256" key="1">
    <source>
        <dbReference type="ARBA" id="ARBA00008950"/>
    </source>
</evidence>
<accession>A0A7C3J6G7</accession>
<reference evidence="3" key="1">
    <citation type="journal article" date="2020" name="mSystems">
        <title>Genome- and Community-Level Interaction Insights into Carbon Utilization and Element Cycling Functions of Hydrothermarchaeota in Hydrothermal Sediment.</title>
        <authorList>
            <person name="Zhou Z."/>
            <person name="Liu Y."/>
            <person name="Xu W."/>
            <person name="Pan J."/>
            <person name="Luo Z.H."/>
            <person name="Li M."/>
        </authorList>
    </citation>
    <scope>NUCLEOTIDE SEQUENCE [LARGE SCALE GENOMIC DNA]</scope>
    <source>
        <strain evidence="3">SpSt-464</strain>
    </source>
</reference>
<dbReference type="GO" id="GO:0005737">
    <property type="term" value="C:cytoplasm"/>
    <property type="evidence" value="ECO:0007669"/>
    <property type="project" value="TreeGrafter"/>
</dbReference>
<comment type="similarity">
    <text evidence="1">Belongs to the metallophosphoesterase superfamily. YfcE family.</text>
</comment>
<name>A0A7C3J6G7_UNCW3</name>
<proteinExistence type="inferred from homology"/>
<dbReference type="PIRSF" id="PIRSF000883">
    <property type="entry name" value="Pesterase_MJ0912"/>
    <property type="match status" value="1"/>
</dbReference>
<organism evidence="3">
    <name type="scientific">candidate division WOR-3 bacterium</name>
    <dbReference type="NCBI Taxonomy" id="2052148"/>
    <lineage>
        <taxon>Bacteria</taxon>
        <taxon>Bacteria division WOR-3</taxon>
    </lineage>
</organism>
<dbReference type="SUPFAM" id="SSF56300">
    <property type="entry name" value="Metallo-dependent phosphatases"/>
    <property type="match status" value="1"/>
</dbReference>
<sequence>MKFLILSDIHSNYDALKSVLDFVKKNYQNNFTEIICLGDIVGYGAEPNESLETIFSLTEKILLGNHECGVLGKTNIGFFNYSAKESILWTRKVIKKEYSERLKKLDYTYSFEDFRFSHSTFQNPSYWNYITSIYEAEDEFDYDYFKILFIGHTHIPVVYEKDAYNVKIIEPKELKIEEKSRYIINVGSVGQPRDGDNRASFVLFDSERMVVKFHRVEYDINSAMEKIKDRKLPKILAERLEKGL</sequence>
<evidence type="ECO:0000313" key="3">
    <source>
        <dbReference type="EMBL" id="HFK23847.1"/>
    </source>
</evidence>
<dbReference type="EMBL" id="DSTT01000005">
    <property type="protein sequence ID" value="HFK23847.1"/>
    <property type="molecule type" value="Genomic_DNA"/>
</dbReference>
<dbReference type="InterPro" id="IPR029052">
    <property type="entry name" value="Metallo-depent_PP-like"/>
</dbReference>
<protein>
    <submittedName>
        <fullName evidence="3">Metallophosphoesterase</fullName>
    </submittedName>
</protein>
<dbReference type="Gene3D" id="3.60.21.10">
    <property type="match status" value="1"/>
</dbReference>
<dbReference type="InterPro" id="IPR024654">
    <property type="entry name" value="Calcineurin-like_PHP_lpxH"/>
</dbReference>
<dbReference type="GO" id="GO:0016791">
    <property type="term" value="F:phosphatase activity"/>
    <property type="evidence" value="ECO:0007669"/>
    <property type="project" value="TreeGrafter"/>
</dbReference>
<dbReference type="PANTHER" id="PTHR42850">
    <property type="entry name" value="METALLOPHOSPHOESTERASE"/>
    <property type="match status" value="1"/>
</dbReference>
<comment type="caution">
    <text evidence="3">The sequence shown here is derived from an EMBL/GenBank/DDBJ whole genome shotgun (WGS) entry which is preliminary data.</text>
</comment>
<dbReference type="Pfam" id="PF12850">
    <property type="entry name" value="Metallophos_2"/>
    <property type="match status" value="1"/>
</dbReference>
<dbReference type="InterPro" id="IPR011152">
    <property type="entry name" value="Pesterase_MJ0912"/>
</dbReference>
<feature type="domain" description="Calcineurin-like phosphoesterase" evidence="2">
    <location>
        <begin position="1"/>
        <end position="207"/>
    </location>
</feature>
<gene>
    <name evidence="3" type="ORF">ENS15_04265</name>
</gene>
<dbReference type="InterPro" id="IPR050126">
    <property type="entry name" value="Ap4A_hydrolase"/>
</dbReference>
<dbReference type="AlphaFoldDB" id="A0A7C3J6G7"/>
<evidence type="ECO:0000259" key="2">
    <source>
        <dbReference type="Pfam" id="PF12850"/>
    </source>
</evidence>